<dbReference type="InterPro" id="IPR027417">
    <property type="entry name" value="P-loop_NTPase"/>
</dbReference>
<dbReference type="InterPro" id="IPR052026">
    <property type="entry name" value="ExeA_AAA_ATPase_DNA-bind"/>
</dbReference>
<name>A0A8S5PQC9_9CAUD</name>
<feature type="domain" description="AAA+ ATPase" evidence="1">
    <location>
        <begin position="112"/>
        <end position="256"/>
    </location>
</feature>
<dbReference type="EMBL" id="BK015473">
    <property type="protein sequence ID" value="DAE08699.1"/>
    <property type="molecule type" value="Genomic_DNA"/>
</dbReference>
<reference evidence="2" key="1">
    <citation type="journal article" date="2021" name="Proc. Natl. Acad. Sci. U.S.A.">
        <title>A Catalog of Tens of Thousands of Viruses from Human Metagenomes Reveals Hidden Associations with Chronic Diseases.</title>
        <authorList>
            <person name="Tisza M.J."/>
            <person name="Buck C.B."/>
        </authorList>
    </citation>
    <scope>NUCLEOTIDE SEQUENCE</scope>
    <source>
        <strain evidence="2">Ct3lF2</strain>
    </source>
</reference>
<dbReference type="GO" id="GO:0016887">
    <property type="term" value="F:ATP hydrolysis activity"/>
    <property type="evidence" value="ECO:0007669"/>
    <property type="project" value="InterPro"/>
</dbReference>
<protein>
    <submittedName>
        <fullName evidence="2">AAA domain protein</fullName>
    </submittedName>
</protein>
<dbReference type="PANTHER" id="PTHR35894">
    <property type="entry name" value="GENERAL SECRETION PATHWAY PROTEIN A-RELATED"/>
    <property type="match status" value="1"/>
</dbReference>
<evidence type="ECO:0000259" key="1">
    <source>
        <dbReference type="SMART" id="SM00382"/>
    </source>
</evidence>
<dbReference type="Gene3D" id="3.40.50.300">
    <property type="entry name" value="P-loop containing nucleotide triphosphate hydrolases"/>
    <property type="match status" value="1"/>
</dbReference>
<dbReference type="InterPro" id="IPR049945">
    <property type="entry name" value="AAA_22"/>
</dbReference>
<dbReference type="InterPro" id="IPR003593">
    <property type="entry name" value="AAA+_ATPase"/>
</dbReference>
<dbReference type="SMART" id="SM00382">
    <property type="entry name" value="AAA"/>
    <property type="match status" value="1"/>
</dbReference>
<dbReference type="PANTHER" id="PTHR35894:SF5">
    <property type="entry name" value="MU-LIKE PROPHAGE FLUMU DNA TRANSPOSITION PROTEIN B"/>
    <property type="match status" value="1"/>
</dbReference>
<evidence type="ECO:0000313" key="2">
    <source>
        <dbReference type="EMBL" id="DAE08699.1"/>
    </source>
</evidence>
<sequence>MESVMELTAQSSPRSTETLRAALRGLQADGITFAEISKSTEVHRTAISQLVNQGILPSPKHVASLWSFVDRQREAQEMPDMDAPAVYKQALEIWETEEYVLAKGWCDYIYQKRKMGVLIGAPGTGKTTILKKFALDHPGSIYIEAMPNMRVNDLLNAIAHRAGISLKGNGCQRMEGLIEALAGRTDVAILVDEAEYLKKWDVDKFEYLRKIWDNTGTPVILAGTPELETTIKKGTGKDNLAQLYRRKYELQLKGISAKTALTHLRHYHLTTDAAEMLAKIGADVQHGGLGNLVEILDLCLEAAAGGEINADMVKAAKQYKLMY</sequence>
<accession>A0A8S5PQC9</accession>
<dbReference type="Pfam" id="PF13401">
    <property type="entry name" value="AAA_22"/>
    <property type="match status" value="1"/>
</dbReference>
<dbReference type="SUPFAM" id="SSF52540">
    <property type="entry name" value="P-loop containing nucleoside triphosphate hydrolases"/>
    <property type="match status" value="1"/>
</dbReference>
<organism evidence="2">
    <name type="scientific">Siphoviridae sp. ct3lF2</name>
    <dbReference type="NCBI Taxonomy" id="2825324"/>
    <lineage>
        <taxon>Viruses</taxon>
        <taxon>Duplodnaviria</taxon>
        <taxon>Heunggongvirae</taxon>
        <taxon>Uroviricota</taxon>
        <taxon>Caudoviricetes</taxon>
    </lineage>
</organism>
<proteinExistence type="predicted"/>